<evidence type="ECO:0000256" key="1">
    <source>
        <dbReference type="SAM" id="MobiDB-lite"/>
    </source>
</evidence>
<comment type="caution">
    <text evidence="2">The sequence shown here is derived from an EMBL/GenBank/DDBJ whole genome shotgun (WGS) entry which is preliminary data.</text>
</comment>
<gene>
    <name evidence="2" type="ORF">KFK09_018908</name>
</gene>
<name>A0A8T3AYE1_DENNO</name>
<protein>
    <submittedName>
        <fullName evidence="2">Uncharacterized protein</fullName>
    </submittedName>
</protein>
<accession>A0A8T3AYE1</accession>
<dbReference type="Proteomes" id="UP000829196">
    <property type="component" value="Unassembled WGS sequence"/>
</dbReference>
<dbReference type="EMBL" id="JAGYWB010000013">
    <property type="protein sequence ID" value="KAI0500692.1"/>
    <property type="molecule type" value="Genomic_DNA"/>
</dbReference>
<keyword evidence="3" id="KW-1185">Reference proteome</keyword>
<feature type="compositionally biased region" description="Basic residues" evidence="1">
    <location>
        <begin position="9"/>
        <end position="18"/>
    </location>
</feature>
<reference evidence="2" key="1">
    <citation type="journal article" date="2022" name="Front. Genet.">
        <title>Chromosome-Scale Assembly of the Dendrobium nobile Genome Provides Insights Into the Molecular Mechanism of the Biosynthesis of the Medicinal Active Ingredient of Dendrobium.</title>
        <authorList>
            <person name="Xu Q."/>
            <person name="Niu S.-C."/>
            <person name="Li K.-L."/>
            <person name="Zheng P.-J."/>
            <person name="Zhang X.-J."/>
            <person name="Jia Y."/>
            <person name="Liu Y."/>
            <person name="Niu Y.-X."/>
            <person name="Yu L.-H."/>
            <person name="Chen D.-F."/>
            <person name="Zhang G.-Q."/>
        </authorList>
    </citation>
    <scope>NUCLEOTIDE SEQUENCE</scope>
    <source>
        <tissue evidence="2">Leaf</tissue>
    </source>
</reference>
<sequence length="76" mass="8680">MEPAGRNPHGTRRGRPRTRSNIIYLKVEEGCDKEGGQYQRPRSARRRASERRCRVAVFSVTESAERNKLHLSNAAT</sequence>
<proteinExistence type="predicted"/>
<dbReference type="AlphaFoldDB" id="A0A8T3AYE1"/>
<organism evidence="2 3">
    <name type="scientific">Dendrobium nobile</name>
    <name type="common">Orchid</name>
    <dbReference type="NCBI Taxonomy" id="94219"/>
    <lineage>
        <taxon>Eukaryota</taxon>
        <taxon>Viridiplantae</taxon>
        <taxon>Streptophyta</taxon>
        <taxon>Embryophyta</taxon>
        <taxon>Tracheophyta</taxon>
        <taxon>Spermatophyta</taxon>
        <taxon>Magnoliopsida</taxon>
        <taxon>Liliopsida</taxon>
        <taxon>Asparagales</taxon>
        <taxon>Orchidaceae</taxon>
        <taxon>Epidendroideae</taxon>
        <taxon>Malaxideae</taxon>
        <taxon>Dendrobiinae</taxon>
        <taxon>Dendrobium</taxon>
    </lineage>
</organism>
<evidence type="ECO:0000313" key="3">
    <source>
        <dbReference type="Proteomes" id="UP000829196"/>
    </source>
</evidence>
<feature type="region of interest" description="Disordered" evidence="1">
    <location>
        <begin position="1"/>
        <end position="20"/>
    </location>
</feature>
<evidence type="ECO:0000313" key="2">
    <source>
        <dbReference type="EMBL" id="KAI0500692.1"/>
    </source>
</evidence>